<proteinExistence type="predicted"/>
<accession>A0AA88T3G1</accession>
<keyword evidence="2" id="KW-1185">Reference proteome</keyword>
<evidence type="ECO:0000313" key="2">
    <source>
        <dbReference type="Proteomes" id="UP001187415"/>
    </source>
</evidence>
<dbReference type="EMBL" id="JAUPFM010000002">
    <property type="protein sequence ID" value="KAK2859620.1"/>
    <property type="molecule type" value="Genomic_DNA"/>
</dbReference>
<organism evidence="1 2">
    <name type="scientific">Channa striata</name>
    <name type="common">Snakehead murrel</name>
    <name type="synonym">Ophicephalus striatus</name>
    <dbReference type="NCBI Taxonomy" id="64152"/>
    <lineage>
        <taxon>Eukaryota</taxon>
        <taxon>Metazoa</taxon>
        <taxon>Chordata</taxon>
        <taxon>Craniata</taxon>
        <taxon>Vertebrata</taxon>
        <taxon>Euteleostomi</taxon>
        <taxon>Actinopterygii</taxon>
        <taxon>Neopterygii</taxon>
        <taxon>Teleostei</taxon>
        <taxon>Neoteleostei</taxon>
        <taxon>Acanthomorphata</taxon>
        <taxon>Anabantaria</taxon>
        <taxon>Anabantiformes</taxon>
        <taxon>Channoidei</taxon>
        <taxon>Channidae</taxon>
        <taxon>Channa</taxon>
    </lineage>
</organism>
<protein>
    <submittedName>
        <fullName evidence="1">Uncharacterized protein</fullName>
    </submittedName>
</protein>
<evidence type="ECO:0000313" key="1">
    <source>
        <dbReference type="EMBL" id="KAK2859620.1"/>
    </source>
</evidence>
<reference evidence="1" key="1">
    <citation type="submission" date="2023-07" db="EMBL/GenBank/DDBJ databases">
        <title>Chromosome-level Genome Assembly of Striped Snakehead (Channa striata).</title>
        <authorList>
            <person name="Liu H."/>
        </authorList>
    </citation>
    <scope>NUCLEOTIDE SEQUENCE</scope>
    <source>
        <strain evidence="1">Gz</strain>
        <tissue evidence="1">Muscle</tissue>
    </source>
</reference>
<dbReference type="AlphaFoldDB" id="A0AA88T3G1"/>
<comment type="caution">
    <text evidence="1">The sequence shown here is derived from an EMBL/GenBank/DDBJ whole genome shotgun (WGS) entry which is preliminary data.</text>
</comment>
<name>A0AA88T3G1_CHASR</name>
<dbReference type="Proteomes" id="UP001187415">
    <property type="component" value="Unassembled WGS sequence"/>
</dbReference>
<sequence>MPVTHKAWRCAEQAVCSEHVHARVCAHQVMMRSSKMSERQGDWMAHYIQNSECTLPVIQLGIGSNSPVTVKMVG</sequence>
<gene>
    <name evidence="1" type="ORF">Q5P01_004240</name>
</gene>